<dbReference type="Proteomes" id="UP000887013">
    <property type="component" value="Unassembled WGS sequence"/>
</dbReference>
<comment type="caution">
    <text evidence="2">The sequence shown here is derived from an EMBL/GenBank/DDBJ whole genome shotgun (WGS) entry which is preliminary data.</text>
</comment>
<keyword evidence="3" id="KW-1185">Reference proteome</keyword>
<evidence type="ECO:0000313" key="3">
    <source>
        <dbReference type="Proteomes" id="UP000887013"/>
    </source>
</evidence>
<reference evidence="2" key="1">
    <citation type="submission" date="2020-08" db="EMBL/GenBank/DDBJ databases">
        <title>Multicomponent nature underlies the extraordinary mechanical properties of spider dragline silk.</title>
        <authorList>
            <person name="Kono N."/>
            <person name="Nakamura H."/>
            <person name="Mori M."/>
            <person name="Yoshida Y."/>
            <person name="Ohtoshi R."/>
            <person name="Malay A.D."/>
            <person name="Moran D.A.P."/>
            <person name="Tomita M."/>
            <person name="Numata K."/>
            <person name="Arakawa K."/>
        </authorList>
    </citation>
    <scope>NUCLEOTIDE SEQUENCE</scope>
</reference>
<proteinExistence type="predicted"/>
<sequence length="105" mass="11852">MVMCAIIELLYKRLPYLIEIIRFVSIVDIVKKYILLGFARNPDKRENFLLLESNVASSPMTGKDTEALKPKEGSKQKKAIPVGHSVMIYKIYQGLGLDAKLKQGI</sequence>
<evidence type="ECO:0000256" key="1">
    <source>
        <dbReference type="SAM" id="MobiDB-lite"/>
    </source>
</evidence>
<organism evidence="2 3">
    <name type="scientific">Nephila pilipes</name>
    <name type="common">Giant wood spider</name>
    <name type="synonym">Nephila maculata</name>
    <dbReference type="NCBI Taxonomy" id="299642"/>
    <lineage>
        <taxon>Eukaryota</taxon>
        <taxon>Metazoa</taxon>
        <taxon>Ecdysozoa</taxon>
        <taxon>Arthropoda</taxon>
        <taxon>Chelicerata</taxon>
        <taxon>Arachnida</taxon>
        <taxon>Araneae</taxon>
        <taxon>Araneomorphae</taxon>
        <taxon>Entelegynae</taxon>
        <taxon>Araneoidea</taxon>
        <taxon>Nephilidae</taxon>
        <taxon>Nephila</taxon>
    </lineage>
</organism>
<evidence type="ECO:0000313" key="2">
    <source>
        <dbReference type="EMBL" id="GFT66336.1"/>
    </source>
</evidence>
<gene>
    <name evidence="2" type="ORF">NPIL_670401</name>
</gene>
<accession>A0A8X6U0N7</accession>
<feature type="region of interest" description="Disordered" evidence="1">
    <location>
        <begin position="58"/>
        <end position="78"/>
    </location>
</feature>
<feature type="compositionally biased region" description="Basic and acidic residues" evidence="1">
    <location>
        <begin position="63"/>
        <end position="75"/>
    </location>
</feature>
<dbReference type="AlphaFoldDB" id="A0A8X6U0N7"/>
<protein>
    <submittedName>
        <fullName evidence="2">Uncharacterized protein</fullName>
    </submittedName>
</protein>
<dbReference type="EMBL" id="BMAW01115499">
    <property type="protein sequence ID" value="GFT66336.1"/>
    <property type="molecule type" value="Genomic_DNA"/>
</dbReference>
<name>A0A8X6U0N7_NEPPI</name>